<keyword evidence="6" id="KW-0560">Oxidoreductase</keyword>
<dbReference type="SUPFAM" id="SSF46626">
    <property type="entry name" value="Cytochrome c"/>
    <property type="match status" value="1"/>
</dbReference>
<comment type="similarity">
    <text evidence="2">Belongs to the bacterial PQQ dehydrogenase family.</text>
</comment>
<evidence type="ECO:0000256" key="1">
    <source>
        <dbReference type="ARBA" id="ARBA00001931"/>
    </source>
</evidence>
<gene>
    <name evidence="10" type="ORF">GRI35_08225</name>
</gene>
<evidence type="ECO:0000313" key="10">
    <source>
        <dbReference type="EMBL" id="MXO83348.1"/>
    </source>
</evidence>
<dbReference type="OrthoDB" id="9794322at2"/>
<dbReference type="PANTHER" id="PTHR32303">
    <property type="entry name" value="QUINOPROTEIN ALCOHOL DEHYDROGENASE (CYTOCHROME C)"/>
    <property type="match status" value="1"/>
</dbReference>
<evidence type="ECO:0000256" key="2">
    <source>
        <dbReference type="ARBA" id="ARBA00008156"/>
    </source>
</evidence>
<dbReference type="PANTHER" id="PTHR32303:SF4">
    <property type="entry name" value="QUINOPROTEIN GLUCOSE DEHYDROGENASE"/>
    <property type="match status" value="1"/>
</dbReference>
<evidence type="ECO:0000256" key="7">
    <source>
        <dbReference type="ARBA" id="ARBA00023004"/>
    </source>
</evidence>
<reference evidence="10 11" key="1">
    <citation type="submission" date="2019-12" db="EMBL/GenBank/DDBJ databases">
        <title>Genomic-based taxomic classification of the family Erythrobacteraceae.</title>
        <authorList>
            <person name="Xu L."/>
        </authorList>
    </citation>
    <scope>NUCLEOTIDE SEQUENCE [LARGE SCALE GENOMIC DNA]</scope>
    <source>
        <strain evidence="10 11">KCTC 42006</strain>
    </source>
</reference>
<dbReference type="InterPro" id="IPR018391">
    <property type="entry name" value="PQQ_b-propeller_rpt"/>
</dbReference>
<dbReference type="InterPro" id="IPR036909">
    <property type="entry name" value="Cyt_c-like_dom_sf"/>
</dbReference>
<dbReference type="EMBL" id="WTYZ01000001">
    <property type="protein sequence ID" value="MXO83348.1"/>
    <property type="molecule type" value="Genomic_DNA"/>
</dbReference>
<dbReference type="GO" id="GO:0016491">
    <property type="term" value="F:oxidoreductase activity"/>
    <property type="evidence" value="ECO:0007669"/>
    <property type="project" value="UniProtKB-KW"/>
</dbReference>
<dbReference type="PROSITE" id="PS51007">
    <property type="entry name" value="CYTC"/>
    <property type="match status" value="1"/>
</dbReference>
<evidence type="ECO:0000256" key="8">
    <source>
        <dbReference type="PROSITE-ProRule" id="PRU00433"/>
    </source>
</evidence>
<sequence length="742" mass="79783">MASAIRRLFQWKTLAFALGIGSLLAAIVYATLAVFFPDIFDGVNRIAHRQIVAVQDYYYDRRTSESEFALEDPVERASLPLYRTIPALAAEKRTPHIAQPEANYQTWHRSTGGAAALRYSSLDEVSPENVAQLDVAWTYEDQENGNVQATPIFAADRLIFPTARNSIIAIDPGTGEPQWEAKAYGPEPAKRGLIFSESHNAVFFASGANLHAIAVDTGEPTSILDGGKVRLSGVAKVAPAICGDTVVSANTGENPALQAFDIDTGDLLWSTELIPDDLPTGTGGRPSKQAGANPWGGFSVDQARCIAFVSTGNPGPVLVGVERPGPNPGSSSVIAIDIATGETLWRFQEIAHDLWDLDIPAASVLTSITLDGQKIDVVATPTKQGNMLLLDRLSGQPIFDWRLRRAPTSTVPGERTATYQPDPILPVPFARQVFSQDEVTDIGEENRASVLAQLSNSLFGFFTPPSPNQDLVFYGLHGGAEWPGAAADPSDGSVFIAANNVPSILGLVPEQKVMLDSTHLGRTVYEQNCASCHGSELGGGVGPNIQDAGYRMSDEALTSIILKGQQAMPAVHLDDQQLQQVLGYLSSGTATGSKFPRYRRAEYRRLYDVEGFPGSKPPWGTLSRINLATGKIDWQIPFGRHLALEQRGIDGTGTENFGGLLTTASGLLFASGTKDKRIYAFDSANGTELWSHQLPYIGSAPPMTYSYNGEQYVVIPATGGGTLAIYDDRVETGNAFIAFKLP</sequence>
<evidence type="ECO:0000256" key="4">
    <source>
        <dbReference type="ARBA" id="ARBA00022723"/>
    </source>
</evidence>
<keyword evidence="7 8" id="KW-0408">Iron</keyword>
<dbReference type="InterPro" id="IPR011047">
    <property type="entry name" value="Quinoprotein_ADH-like_sf"/>
</dbReference>
<evidence type="ECO:0000256" key="6">
    <source>
        <dbReference type="ARBA" id="ARBA00023002"/>
    </source>
</evidence>
<comment type="caution">
    <text evidence="10">The sequence shown here is derived from an EMBL/GenBank/DDBJ whole genome shotgun (WGS) entry which is preliminary data.</text>
</comment>
<dbReference type="Pfam" id="PF13442">
    <property type="entry name" value="Cytochrome_CBB3"/>
    <property type="match status" value="1"/>
</dbReference>
<dbReference type="InterPro" id="IPR009056">
    <property type="entry name" value="Cyt_c-like_dom"/>
</dbReference>
<dbReference type="AlphaFoldDB" id="A0A844Z6B0"/>
<feature type="domain" description="Cytochrome c" evidence="9">
    <location>
        <begin position="516"/>
        <end position="589"/>
    </location>
</feature>
<evidence type="ECO:0000259" key="9">
    <source>
        <dbReference type="PROSITE" id="PS51007"/>
    </source>
</evidence>
<organism evidence="10 11">
    <name type="scientific">Pontixanthobacter aestiaquae</name>
    <dbReference type="NCBI Taxonomy" id="1509367"/>
    <lineage>
        <taxon>Bacteria</taxon>
        <taxon>Pseudomonadati</taxon>
        <taxon>Pseudomonadota</taxon>
        <taxon>Alphaproteobacteria</taxon>
        <taxon>Sphingomonadales</taxon>
        <taxon>Erythrobacteraceae</taxon>
        <taxon>Pontixanthobacter</taxon>
    </lineage>
</organism>
<dbReference type="GO" id="GO:0009055">
    <property type="term" value="F:electron transfer activity"/>
    <property type="evidence" value="ECO:0007669"/>
    <property type="project" value="InterPro"/>
</dbReference>
<proteinExistence type="inferred from homology"/>
<comment type="cofactor">
    <cofactor evidence="1">
        <name>pyrroloquinoline quinone</name>
        <dbReference type="ChEBI" id="CHEBI:58442"/>
    </cofactor>
</comment>
<evidence type="ECO:0000313" key="11">
    <source>
        <dbReference type="Proteomes" id="UP000460290"/>
    </source>
</evidence>
<dbReference type="GO" id="GO:0046872">
    <property type="term" value="F:metal ion binding"/>
    <property type="evidence" value="ECO:0007669"/>
    <property type="project" value="UniProtKB-KW"/>
</dbReference>
<keyword evidence="3 8" id="KW-0349">Heme</keyword>
<dbReference type="Proteomes" id="UP000460290">
    <property type="component" value="Unassembled WGS sequence"/>
</dbReference>
<dbReference type="Gene3D" id="1.10.760.10">
    <property type="entry name" value="Cytochrome c-like domain"/>
    <property type="match status" value="1"/>
</dbReference>
<evidence type="ECO:0000256" key="5">
    <source>
        <dbReference type="ARBA" id="ARBA00022729"/>
    </source>
</evidence>
<dbReference type="RefSeq" id="WP_160613711.1">
    <property type="nucleotide sequence ID" value="NZ_JAUFQM010000001.1"/>
</dbReference>
<dbReference type="Pfam" id="PF01011">
    <property type="entry name" value="PQQ"/>
    <property type="match status" value="2"/>
</dbReference>
<dbReference type="GO" id="GO:0020037">
    <property type="term" value="F:heme binding"/>
    <property type="evidence" value="ECO:0007669"/>
    <property type="project" value="InterPro"/>
</dbReference>
<dbReference type="SUPFAM" id="SSF50998">
    <property type="entry name" value="Quinoprotein alcohol dehydrogenase-like"/>
    <property type="match status" value="1"/>
</dbReference>
<dbReference type="Gene3D" id="2.140.10.10">
    <property type="entry name" value="Quinoprotein alcohol dehydrogenase-like superfamily"/>
    <property type="match status" value="2"/>
</dbReference>
<accession>A0A844Z6B0</accession>
<name>A0A844Z6B0_9SPHN</name>
<dbReference type="InterPro" id="IPR002372">
    <property type="entry name" value="PQQ_rpt_dom"/>
</dbReference>
<keyword evidence="5" id="KW-0732">Signal</keyword>
<dbReference type="SMART" id="SM00564">
    <property type="entry name" value="PQQ"/>
    <property type="match status" value="4"/>
</dbReference>
<keyword evidence="4 8" id="KW-0479">Metal-binding</keyword>
<protein>
    <submittedName>
        <fullName evidence="10">PQQ-binding-like beta-propeller repeat protein</fullName>
    </submittedName>
</protein>
<evidence type="ECO:0000256" key="3">
    <source>
        <dbReference type="ARBA" id="ARBA00022617"/>
    </source>
</evidence>
<keyword evidence="11" id="KW-1185">Reference proteome</keyword>